<reference evidence="12 13" key="1">
    <citation type="submission" date="2015-01" db="EMBL/GenBank/DDBJ databases">
        <title>The Genome Sequence of Exophiala spinifera CBS89968.</title>
        <authorList>
            <consortium name="The Broad Institute Genomics Platform"/>
            <person name="Cuomo C."/>
            <person name="de Hoog S."/>
            <person name="Gorbushina A."/>
            <person name="Stielow B."/>
            <person name="Teixiera M."/>
            <person name="Abouelleil A."/>
            <person name="Chapman S.B."/>
            <person name="Priest M."/>
            <person name="Young S.K."/>
            <person name="Wortman J."/>
            <person name="Nusbaum C."/>
            <person name="Birren B."/>
        </authorList>
    </citation>
    <scope>NUCLEOTIDE SEQUENCE [LARGE SCALE GENOMIC DNA]</scope>
    <source>
        <strain evidence="12 13">CBS 89968</strain>
    </source>
</reference>
<evidence type="ECO:0000256" key="2">
    <source>
        <dbReference type="ARBA" id="ARBA00006175"/>
    </source>
</evidence>
<evidence type="ECO:0000313" key="12">
    <source>
        <dbReference type="EMBL" id="KIW15814.1"/>
    </source>
</evidence>
<dbReference type="GeneID" id="27332947"/>
<dbReference type="PRINTS" id="PR00783">
    <property type="entry name" value="MINTRINSICP"/>
</dbReference>
<feature type="transmembrane region" description="Helical" evidence="11">
    <location>
        <begin position="225"/>
        <end position="245"/>
    </location>
</feature>
<keyword evidence="6 11" id="KW-1133">Transmembrane helix</keyword>
<dbReference type="FunFam" id="1.20.1080.10:FF:000014">
    <property type="entry name" value="Aquaporin 1"/>
    <property type="match status" value="1"/>
</dbReference>
<organism evidence="12 13">
    <name type="scientific">Exophiala spinifera</name>
    <dbReference type="NCBI Taxonomy" id="91928"/>
    <lineage>
        <taxon>Eukaryota</taxon>
        <taxon>Fungi</taxon>
        <taxon>Dikarya</taxon>
        <taxon>Ascomycota</taxon>
        <taxon>Pezizomycotina</taxon>
        <taxon>Eurotiomycetes</taxon>
        <taxon>Chaetothyriomycetidae</taxon>
        <taxon>Chaetothyriales</taxon>
        <taxon>Herpotrichiellaceae</taxon>
        <taxon>Exophiala</taxon>
    </lineage>
</organism>
<protein>
    <recommendedName>
        <fullName evidence="14">Aquaporin</fullName>
    </recommendedName>
</protein>
<dbReference type="Pfam" id="PF00230">
    <property type="entry name" value="MIP"/>
    <property type="match status" value="1"/>
</dbReference>
<evidence type="ECO:0000256" key="4">
    <source>
        <dbReference type="ARBA" id="ARBA00022692"/>
    </source>
</evidence>
<evidence type="ECO:0000256" key="1">
    <source>
        <dbReference type="ARBA" id="ARBA00004141"/>
    </source>
</evidence>
<evidence type="ECO:0000256" key="6">
    <source>
        <dbReference type="ARBA" id="ARBA00022989"/>
    </source>
</evidence>
<dbReference type="RefSeq" id="XP_016236030.1">
    <property type="nucleotide sequence ID" value="XM_016380203.1"/>
</dbReference>
<dbReference type="PANTHER" id="PTHR19139">
    <property type="entry name" value="AQUAPORIN TRANSPORTER"/>
    <property type="match status" value="1"/>
</dbReference>
<feature type="transmembrane region" description="Helical" evidence="11">
    <location>
        <begin position="33"/>
        <end position="52"/>
    </location>
</feature>
<accession>A0A0D2BWY2</accession>
<gene>
    <name evidence="12" type="ORF">PV08_05864</name>
</gene>
<dbReference type="InterPro" id="IPR000425">
    <property type="entry name" value="MIP"/>
</dbReference>
<evidence type="ECO:0000256" key="10">
    <source>
        <dbReference type="SAM" id="MobiDB-lite"/>
    </source>
</evidence>
<keyword evidence="4 9" id="KW-0812">Transmembrane</keyword>
<dbReference type="GO" id="GO:0015250">
    <property type="term" value="F:water channel activity"/>
    <property type="evidence" value="ECO:0007669"/>
    <property type="project" value="TreeGrafter"/>
</dbReference>
<evidence type="ECO:0008006" key="14">
    <source>
        <dbReference type="Google" id="ProtNLM"/>
    </source>
</evidence>
<keyword evidence="7 11" id="KW-0472">Membrane</keyword>
<feature type="transmembrane region" description="Helical" evidence="11">
    <location>
        <begin position="64"/>
        <end position="86"/>
    </location>
</feature>
<dbReference type="PANTHER" id="PTHR19139:SF199">
    <property type="entry name" value="MIP17260P"/>
    <property type="match status" value="1"/>
</dbReference>
<dbReference type="EMBL" id="KN847495">
    <property type="protein sequence ID" value="KIW15814.1"/>
    <property type="molecule type" value="Genomic_DNA"/>
</dbReference>
<dbReference type="HOGENOM" id="CLU_020019_1_7_1"/>
<comment type="catalytic activity">
    <reaction evidence="8">
        <text>H2O(in) = H2O(out)</text>
        <dbReference type="Rhea" id="RHEA:29667"/>
        <dbReference type="ChEBI" id="CHEBI:15377"/>
    </reaction>
</comment>
<dbReference type="STRING" id="91928.A0A0D2BWY2"/>
<evidence type="ECO:0000313" key="13">
    <source>
        <dbReference type="Proteomes" id="UP000053328"/>
    </source>
</evidence>
<dbReference type="Proteomes" id="UP000053328">
    <property type="component" value="Unassembled WGS sequence"/>
</dbReference>
<dbReference type="AlphaFoldDB" id="A0A0D2BWY2"/>
<keyword evidence="5" id="KW-0677">Repeat</keyword>
<comment type="subcellular location">
    <subcellularLocation>
        <location evidence="1">Membrane</location>
        <topology evidence="1">Multi-pass membrane protein</topology>
    </subcellularLocation>
</comment>
<evidence type="ECO:0000256" key="7">
    <source>
        <dbReference type="ARBA" id="ARBA00023136"/>
    </source>
</evidence>
<comment type="similarity">
    <text evidence="2 9">Belongs to the MIP/aquaporin (TC 1.A.8) family.</text>
</comment>
<keyword evidence="3 9" id="KW-0813">Transport</keyword>
<proteinExistence type="inferred from homology"/>
<evidence type="ECO:0000256" key="9">
    <source>
        <dbReference type="RuleBase" id="RU000477"/>
    </source>
</evidence>
<keyword evidence="13" id="KW-1185">Reference proteome</keyword>
<feature type="region of interest" description="Disordered" evidence="10">
    <location>
        <begin position="270"/>
        <end position="327"/>
    </location>
</feature>
<evidence type="ECO:0000256" key="11">
    <source>
        <dbReference type="SAM" id="Phobius"/>
    </source>
</evidence>
<evidence type="ECO:0000256" key="5">
    <source>
        <dbReference type="ARBA" id="ARBA00022737"/>
    </source>
</evidence>
<evidence type="ECO:0000256" key="3">
    <source>
        <dbReference type="ARBA" id="ARBA00022448"/>
    </source>
</evidence>
<feature type="transmembrane region" description="Helical" evidence="11">
    <location>
        <begin position="114"/>
        <end position="134"/>
    </location>
</feature>
<name>A0A0D2BWY2_9EURO</name>
<feature type="transmembrane region" description="Helical" evidence="11">
    <location>
        <begin position="181"/>
        <end position="205"/>
    </location>
</feature>
<dbReference type="GO" id="GO:0005886">
    <property type="term" value="C:plasma membrane"/>
    <property type="evidence" value="ECO:0007669"/>
    <property type="project" value="TreeGrafter"/>
</dbReference>
<dbReference type="InterPro" id="IPR034294">
    <property type="entry name" value="Aquaporin_transptr"/>
</dbReference>
<feature type="transmembrane region" description="Helical" evidence="11">
    <location>
        <begin position="154"/>
        <end position="174"/>
    </location>
</feature>
<feature type="compositionally biased region" description="Basic and acidic residues" evidence="10">
    <location>
        <begin position="298"/>
        <end position="313"/>
    </location>
</feature>
<dbReference type="OrthoDB" id="3222at2759"/>
<evidence type="ECO:0000256" key="8">
    <source>
        <dbReference type="ARBA" id="ARBA00034651"/>
    </source>
</evidence>
<dbReference type="VEuPathDB" id="FungiDB:PV08_05864"/>
<sequence length="327" mass="34777">MHLKRIRPGHTGTFMGFLPDAHRNHMTAFISELAGTFLFLFFSFAIAQVANTPPPTGEAARPNLLTIFFIALGFGCSVAINVWLFYRVSGGMFNPAVAFTLVLIGAVPKSRGAVVFVAQILGGIAAAGAVSATLPGPMAVNVRLGGGCSITRGLFIEMFTTIQLVFAVVMLAAVKSKATFLAPLGIGIALFIGHMLSIYYTGAGINPARAFGPDVVTHSFPGYHWIYWLGPFLGSLVAAGFFYLLEAFDWTTANPGQDFDDLEVQMMTPSKKTSRPNIALAPSRSAAGNDFNSMSMSSDKHTLTDGAVTHDSHPLPVSPGAKEEQTV</sequence>
<dbReference type="SUPFAM" id="SSF81338">
    <property type="entry name" value="Aquaporin-like"/>
    <property type="match status" value="1"/>
</dbReference>
<dbReference type="InterPro" id="IPR023271">
    <property type="entry name" value="Aquaporin-like"/>
</dbReference>
<dbReference type="Gene3D" id="1.20.1080.10">
    <property type="entry name" value="Glycerol uptake facilitator protein"/>
    <property type="match status" value="1"/>
</dbReference>